<feature type="region of interest" description="Disordered" evidence="1">
    <location>
        <begin position="43"/>
        <end position="80"/>
    </location>
</feature>
<comment type="caution">
    <text evidence="2">The sequence shown here is derived from an EMBL/GenBank/DDBJ whole genome shotgun (WGS) entry which is preliminary data.</text>
</comment>
<reference evidence="2 3" key="1">
    <citation type="submission" date="2018-02" db="EMBL/GenBank/DDBJ databases">
        <title>Genome sequence of the basidiomycete white-rot fungus Phlebia centrifuga.</title>
        <authorList>
            <person name="Granchi Z."/>
            <person name="Peng M."/>
            <person name="de Vries R.P."/>
            <person name="Hilden K."/>
            <person name="Makela M.R."/>
            <person name="Grigoriev I."/>
            <person name="Riley R."/>
        </authorList>
    </citation>
    <scope>NUCLEOTIDE SEQUENCE [LARGE SCALE GENOMIC DNA]</scope>
    <source>
        <strain evidence="2 3">FBCC195</strain>
    </source>
</reference>
<evidence type="ECO:0000256" key="1">
    <source>
        <dbReference type="SAM" id="MobiDB-lite"/>
    </source>
</evidence>
<name>A0A2R6PVC2_9APHY</name>
<keyword evidence="3" id="KW-1185">Reference proteome</keyword>
<dbReference type="Proteomes" id="UP000186601">
    <property type="component" value="Unassembled WGS sequence"/>
</dbReference>
<dbReference type="AlphaFoldDB" id="A0A2R6PVC2"/>
<dbReference type="STRING" id="98765.A0A2R6PVC2"/>
<accession>A0A2R6PVC2</accession>
<sequence>MSTQSKDRSRKWCHCGVLCRVPRQVSRTTFWQHAKLARSQQVASNTAAAEESTEPVAGPSKRAHLDHTAHETEDEGMTQVSEELPSLVPGEIVMPPPLRGPDIEDIYGSAADELEAVSSVFPHPVPTVSSVFPHPVPTVSSMFARPVPTHPAVTSPDEERLDVGFDGDVWDYETNQTCPMRPVAQLQISDDIDYTEPPTLHIDELRISQAFIDALRNASLDDENLHPDVLERLRHPPTEEYQLDDPALHLSLEIFLGLDRALEAQYRPLADWMLR</sequence>
<dbReference type="OrthoDB" id="2742740at2759"/>
<protein>
    <submittedName>
        <fullName evidence="2">Uncharacterized protein</fullName>
    </submittedName>
</protein>
<gene>
    <name evidence="2" type="ORF">PHLCEN_2v4360</name>
</gene>
<evidence type="ECO:0000313" key="2">
    <source>
        <dbReference type="EMBL" id="PSR97079.1"/>
    </source>
</evidence>
<proteinExistence type="predicted"/>
<dbReference type="EMBL" id="MLYV02000445">
    <property type="protein sequence ID" value="PSR97079.1"/>
    <property type="molecule type" value="Genomic_DNA"/>
</dbReference>
<evidence type="ECO:0000313" key="3">
    <source>
        <dbReference type="Proteomes" id="UP000186601"/>
    </source>
</evidence>
<organism evidence="2 3">
    <name type="scientific">Hermanssonia centrifuga</name>
    <dbReference type="NCBI Taxonomy" id="98765"/>
    <lineage>
        <taxon>Eukaryota</taxon>
        <taxon>Fungi</taxon>
        <taxon>Dikarya</taxon>
        <taxon>Basidiomycota</taxon>
        <taxon>Agaricomycotina</taxon>
        <taxon>Agaricomycetes</taxon>
        <taxon>Polyporales</taxon>
        <taxon>Meruliaceae</taxon>
        <taxon>Hermanssonia</taxon>
    </lineage>
</organism>